<dbReference type="PIRSF" id="PIRSF036540">
    <property type="entry name" value="UCP036540_AIR"/>
    <property type="match status" value="1"/>
</dbReference>
<feature type="compositionally biased region" description="Low complexity" evidence="2">
    <location>
        <begin position="351"/>
        <end position="364"/>
    </location>
</feature>
<dbReference type="InterPro" id="IPR036921">
    <property type="entry name" value="PurM-like_N_sf"/>
</dbReference>
<organism evidence="5 6">
    <name type="scientific">Derxia gummosa DSM 723</name>
    <dbReference type="NCBI Taxonomy" id="1121388"/>
    <lineage>
        <taxon>Bacteria</taxon>
        <taxon>Pseudomonadati</taxon>
        <taxon>Pseudomonadota</taxon>
        <taxon>Betaproteobacteria</taxon>
        <taxon>Burkholderiales</taxon>
        <taxon>Alcaligenaceae</taxon>
        <taxon>Derxia</taxon>
    </lineage>
</organism>
<keyword evidence="1" id="KW-0784">Thiamine biosynthesis</keyword>
<accession>A0A8B6XBD3</accession>
<evidence type="ECO:0000259" key="3">
    <source>
        <dbReference type="Pfam" id="PF00586"/>
    </source>
</evidence>
<evidence type="ECO:0000256" key="2">
    <source>
        <dbReference type="SAM" id="MobiDB-lite"/>
    </source>
</evidence>
<evidence type="ECO:0000259" key="4">
    <source>
        <dbReference type="Pfam" id="PF02769"/>
    </source>
</evidence>
<dbReference type="RefSeq" id="WP_084545057.1">
    <property type="nucleotide sequence ID" value="NZ_AXWS01000013.1"/>
</dbReference>
<dbReference type="Gene3D" id="3.30.1330.10">
    <property type="entry name" value="PurM-like, N-terminal domain"/>
    <property type="match status" value="1"/>
</dbReference>
<evidence type="ECO:0000256" key="1">
    <source>
        <dbReference type="ARBA" id="ARBA00022977"/>
    </source>
</evidence>
<feature type="domain" description="PurM-like N-terminal" evidence="3">
    <location>
        <begin position="67"/>
        <end position="174"/>
    </location>
</feature>
<reference evidence="6" key="1">
    <citation type="submission" date="2025-08" db="UniProtKB">
        <authorList>
            <consortium name="RefSeq"/>
        </authorList>
    </citation>
    <scope>IDENTIFICATION</scope>
</reference>
<dbReference type="GO" id="GO:0009228">
    <property type="term" value="P:thiamine biosynthetic process"/>
    <property type="evidence" value="ECO:0007669"/>
    <property type="project" value="UniProtKB-KW"/>
</dbReference>
<dbReference type="SUPFAM" id="SSF56042">
    <property type="entry name" value="PurM C-terminal domain-like"/>
    <property type="match status" value="1"/>
</dbReference>
<dbReference type="InterPro" id="IPR024030">
    <property type="entry name" value="AIR_synthase-rel_sll0787"/>
</dbReference>
<dbReference type="Gene3D" id="3.90.650.10">
    <property type="entry name" value="PurM-like C-terminal domain"/>
    <property type="match status" value="1"/>
</dbReference>
<dbReference type="Pfam" id="PF00586">
    <property type="entry name" value="AIRS"/>
    <property type="match status" value="1"/>
</dbReference>
<name>A0A8B6XBD3_9BURK</name>
<dbReference type="GO" id="GO:0009030">
    <property type="term" value="F:thiamine-phosphate kinase activity"/>
    <property type="evidence" value="ECO:0007669"/>
    <property type="project" value="InterPro"/>
</dbReference>
<dbReference type="SUPFAM" id="SSF55326">
    <property type="entry name" value="PurM N-terminal domain-like"/>
    <property type="match status" value="1"/>
</dbReference>
<dbReference type="PANTHER" id="PTHR30270:SF0">
    <property type="entry name" value="THIAMINE-MONOPHOSPHATE KINASE"/>
    <property type="match status" value="1"/>
</dbReference>
<dbReference type="Proteomes" id="UP000675920">
    <property type="component" value="Unplaced"/>
</dbReference>
<proteinExistence type="predicted"/>
<dbReference type="NCBIfam" id="TIGR04049">
    <property type="entry name" value="AIR_rel_sll0787"/>
    <property type="match status" value="1"/>
</dbReference>
<dbReference type="OrthoDB" id="9767928at2"/>
<dbReference type="PANTHER" id="PTHR30270">
    <property type="entry name" value="THIAMINE-MONOPHOSPHATE KINASE"/>
    <property type="match status" value="1"/>
</dbReference>
<dbReference type="InterPro" id="IPR006283">
    <property type="entry name" value="ThiL-like"/>
</dbReference>
<sequence>MNARTANAPPAGADAPADTPLDAAALQALASRLRASRGMRHKTDIAAAAAELERRPGLAADDANGLGDDCAALRDPTGDGWLLFAMEGLVEELVEAMPWFAGYCGVLVNVSDVAAMGGRPLAVADALWARGAPRAAEILAGMTAAAEALGVPIAGGHSNYRAARDQLAVAIVGRARRLLTSFDARPGDVLVMAADLRGAWVEPWPYWNAATTAPGERLRGDLALLPELAEAGLSRAAKDISMAGIAGTALMFAECSRVGLALDLDAVPRPPGVALERWLTAFPSYGYLLAVAPADVPAVIARFAARDLAAAPVGRFTEGSALVLEAASTGASAPFWDWREQPFIRPPAPAPSAAAPSRRNAAPG</sequence>
<evidence type="ECO:0000313" key="5">
    <source>
        <dbReference type="Proteomes" id="UP000675920"/>
    </source>
</evidence>
<dbReference type="InterPro" id="IPR010918">
    <property type="entry name" value="PurM-like_C_dom"/>
</dbReference>
<feature type="domain" description="PurM-like C-terminal" evidence="4">
    <location>
        <begin position="224"/>
        <end position="323"/>
    </location>
</feature>
<dbReference type="AlphaFoldDB" id="A0A8B6XBD3"/>
<dbReference type="Pfam" id="PF02769">
    <property type="entry name" value="AIRS_C"/>
    <property type="match status" value="1"/>
</dbReference>
<dbReference type="InterPro" id="IPR036676">
    <property type="entry name" value="PurM-like_C_sf"/>
</dbReference>
<dbReference type="InterPro" id="IPR011413">
    <property type="entry name" value="UCP036540_AIR"/>
</dbReference>
<evidence type="ECO:0000313" key="6">
    <source>
        <dbReference type="RefSeq" id="WP_084545057.1"/>
    </source>
</evidence>
<feature type="region of interest" description="Disordered" evidence="2">
    <location>
        <begin position="342"/>
        <end position="364"/>
    </location>
</feature>
<dbReference type="InterPro" id="IPR016188">
    <property type="entry name" value="PurM-like_N"/>
</dbReference>
<dbReference type="CDD" id="cd02192">
    <property type="entry name" value="PurM-like3"/>
    <property type="match status" value="1"/>
</dbReference>
<keyword evidence="5" id="KW-1185">Reference proteome</keyword>
<protein>
    <submittedName>
        <fullName evidence="6">Sll0787 family AIR synthase-like protein</fullName>
    </submittedName>
</protein>